<gene>
    <name evidence="1" type="ORF">PCAL00307_LOCUS2192</name>
</gene>
<proteinExistence type="predicted"/>
<accession>A0A7S3ZL72</accession>
<dbReference type="AlphaFoldDB" id="A0A7S3ZL72"/>
<protein>
    <submittedName>
        <fullName evidence="1">Uncharacterized protein</fullName>
    </submittedName>
</protein>
<sequence length="166" mass="17822">MGGDNTCKACVTDCKASCCGIFKEVNENGHYSKKLCTDFCADPGLAAFSILCPCILQGQISKAQGRNCCSSCICALGVPLAFVVPIPPFNYLFLCGSCCYDIPDRKDFNKQNYAEVLVSTACCANVCGRVQLAQQLGIKGWDLEGVKKDTTAAGETFKSDVMLRNL</sequence>
<organism evidence="1">
    <name type="scientific">Pelagomonas calceolata</name>
    <dbReference type="NCBI Taxonomy" id="35677"/>
    <lineage>
        <taxon>Eukaryota</taxon>
        <taxon>Sar</taxon>
        <taxon>Stramenopiles</taxon>
        <taxon>Ochrophyta</taxon>
        <taxon>Pelagophyceae</taxon>
        <taxon>Pelagomonadales</taxon>
        <taxon>Pelagomonadaceae</taxon>
        <taxon>Pelagomonas</taxon>
    </lineage>
</organism>
<name>A0A7S3ZL72_9STRA</name>
<dbReference type="EMBL" id="HBIW01002597">
    <property type="protein sequence ID" value="CAE0686758.1"/>
    <property type="molecule type" value="Transcribed_RNA"/>
</dbReference>
<evidence type="ECO:0000313" key="1">
    <source>
        <dbReference type="EMBL" id="CAE0686758.1"/>
    </source>
</evidence>
<reference evidence="1" key="1">
    <citation type="submission" date="2021-01" db="EMBL/GenBank/DDBJ databases">
        <authorList>
            <person name="Corre E."/>
            <person name="Pelletier E."/>
            <person name="Niang G."/>
            <person name="Scheremetjew M."/>
            <person name="Finn R."/>
            <person name="Kale V."/>
            <person name="Holt S."/>
            <person name="Cochrane G."/>
            <person name="Meng A."/>
            <person name="Brown T."/>
            <person name="Cohen L."/>
        </authorList>
    </citation>
    <scope>NUCLEOTIDE SEQUENCE</scope>
    <source>
        <strain evidence="1">CCMP1756</strain>
    </source>
</reference>